<keyword evidence="4" id="KW-1185">Reference proteome</keyword>
<accession>A0ABR4C2H8</accession>
<gene>
    <name evidence="3" type="ORF">VTL71DRAFT_5022</name>
</gene>
<feature type="compositionally biased region" description="Basic and acidic residues" evidence="1">
    <location>
        <begin position="51"/>
        <end position="60"/>
    </location>
</feature>
<evidence type="ECO:0000259" key="2">
    <source>
        <dbReference type="Pfam" id="PF24494"/>
    </source>
</evidence>
<sequence length="280" mass="32289">MTEEQALNGDAASSLLYQQMNPFTEDLQHSWSENAFPPFNVPFLRIWDRKSGSQPDNERRMRSRAPRQPLDTRESRKNSLVIHINHGIWEPTPYISFTTSAAAIEEQAYWRAGRQRGSQTLTVVDPNTRIADRLPILDVLAEMDHYGIEDPYGKSNQYYIDHYVCLWEVPEQEIIGHWEWNDLAPNANWYNDIILPAFRENATSRSLEEETSGLLAAMNQLSFNEDSDPSDPTHHYYGDSDSSGEGNTRYFDEELEHDTDDEVEEANAADDMLKIIEGDW</sequence>
<feature type="domain" description="DUF7587" evidence="2">
    <location>
        <begin position="45"/>
        <end position="183"/>
    </location>
</feature>
<dbReference type="EMBL" id="JAZHXI010000015">
    <property type="protein sequence ID" value="KAL2063218.1"/>
    <property type="molecule type" value="Genomic_DNA"/>
</dbReference>
<evidence type="ECO:0000313" key="4">
    <source>
        <dbReference type="Proteomes" id="UP001595075"/>
    </source>
</evidence>
<feature type="region of interest" description="Disordered" evidence="1">
    <location>
        <begin position="223"/>
        <end position="248"/>
    </location>
</feature>
<dbReference type="Proteomes" id="UP001595075">
    <property type="component" value="Unassembled WGS sequence"/>
</dbReference>
<dbReference type="InterPro" id="IPR056009">
    <property type="entry name" value="DUF7587"/>
</dbReference>
<evidence type="ECO:0000313" key="3">
    <source>
        <dbReference type="EMBL" id="KAL2063218.1"/>
    </source>
</evidence>
<name>A0ABR4C2H8_9HELO</name>
<dbReference type="Pfam" id="PF24494">
    <property type="entry name" value="DUF7587"/>
    <property type="match status" value="1"/>
</dbReference>
<feature type="region of interest" description="Disordered" evidence="1">
    <location>
        <begin position="51"/>
        <end position="76"/>
    </location>
</feature>
<reference evidence="3 4" key="1">
    <citation type="journal article" date="2024" name="Commun. Biol.">
        <title>Comparative genomic analysis of thermophilic fungi reveals convergent evolutionary adaptations and gene losses.</title>
        <authorList>
            <person name="Steindorff A.S."/>
            <person name="Aguilar-Pontes M.V."/>
            <person name="Robinson A.J."/>
            <person name="Andreopoulos B."/>
            <person name="LaButti K."/>
            <person name="Kuo A."/>
            <person name="Mondo S."/>
            <person name="Riley R."/>
            <person name="Otillar R."/>
            <person name="Haridas S."/>
            <person name="Lipzen A."/>
            <person name="Grimwood J."/>
            <person name="Schmutz J."/>
            <person name="Clum A."/>
            <person name="Reid I.D."/>
            <person name="Moisan M.C."/>
            <person name="Butler G."/>
            <person name="Nguyen T.T.M."/>
            <person name="Dewar K."/>
            <person name="Conant G."/>
            <person name="Drula E."/>
            <person name="Henrissat B."/>
            <person name="Hansel C."/>
            <person name="Singer S."/>
            <person name="Hutchinson M.I."/>
            <person name="de Vries R.P."/>
            <person name="Natvig D.O."/>
            <person name="Powell A.J."/>
            <person name="Tsang A."/>
            <person name="Grigoriev I.V."/>
        </authorList>
    </citation>
    <scope>NUCLEOTIDE SEQUENCE [LARGE SCALE GENOMIC DNA]</scope>
    <source>
        <strain evidence="3 4">CBS 494.80</strain>
    </source>
</reference>
<protein>
    <recommendedName>
        <fullName evidence="2">DUF7587 domain-containing protein</fullName>
    </recommendedName>
</protein>
<proteinExistence type="predicted"/>
<comment type="caution">
    <text evidence="3">The sequence shown here is derived from an EMBL/GenBank/DDBJ whole genome shotgun (WGS) entry which is preliminary data.</text>
</comment>
<organism evidence="3 4">
    <name type="scientific">Oculimacula yallundae</name>
    <dbReference type="NCBI Taxonomy" id="86028"/>
    <lineage>
        <taxon>Eukaryota</taxon>
        <taxon>Fungi</taxon>
        <taxon>Dikarya</taxon>
        <taxon>Ascomycota</taxon>
        <taxon>Pezizomycotina</taxon>
        <taxon>Leotiomycetes</taxon>
        <taxon>Helotiales</taxon>
        <taxon>Ploettnerulaceae</taxon>
        <taxon>Oculimacula</taxon>
    </lineage>
</organism>
<evidence type="ECO:0000256" key="1">
    <source>
        <dbReference type="SAM" id="MobiDB-lite"/>
    </source>
</evidence>